<sequence>MSVVCARIRKLSLSSVAFRRALEAVEQIRMFGEWKATRGKQSAQAHRGASERGDRPGHHHGHFHCHGVAEGHLSLPENIQEPQTLR</sequence>
<dbReference type="Proteomes" id="UP000887116">
    <property type="component" value="Unassembled WGS sequence"/>
</dbReference>
<keyword evidence="3" id="KW-1185">Reference proteome</keyword>
<dbReference type="AlphaFoldDB" id="A0A8X6HR09"/>
<protein>
    <submittedName>
        <fullName evidence="2">Uncharacterized protein</fullName>
    </submittedName>
</protein>
<feature type="region of interest" description="Disordered" evidence="1">
    <location>
        <begin position="36"/>
        <end position="86"/>
    </location>
</feature>
<organism evidence="2 3">
    <name type="scientific">Trichonephila clavata</name>
    <name type="common">Joro spider</name>
    <name type="synonym">Nephila clavata</name>
    <dbReference type="NCBI Taxonomy" id="2740835"/>
    <lineage>
        <taxon>Eukaryota</taxon>
        <taxon>Metazoa</taxon>
        <taxon>Ecdysozoa</taxon>
        <taxon>Arthropoda</taxon>
        <taxon>Chelicerata</taxon>
        <taxon>Arachnida</taxon>
        <taxon>Araneae</taxon>
        <taxon>Araneomorphae</taxon>
        <taxon>Entelegynae</taxon>
        <taxon>Araneoidea</taxon>
        <taxon>Nephilidae</taxon>
        <taxon>Trichonephila</taxon>
    </lineage>
</organism>
<evidence type="ECO:0000313" key="3">
    <source>
        <dbReference type="Proteomes" id="UP000887116"/>
    </source>
</evidence>
<gene>
    <name evidence="2" type="ORF">TNCT_432621</name>
</gene>
<comment type="caution">
    <text evidence="2">The sequence shown here is derived from an EMBL/GenBank/DDBJ whole genome shotgun (WGS) entry which is preliminary data.</text>
</comment>
<proteinExistence type="predicted"/>
<dbReference type="EMBL" id="BMAO01039050">
    <property type="protein sequence ID" value="GFR28621.1"/>
    <property type="molecule type" value="Genomic_DNA"/>
</dbReference>
<evidence type="ECO:0000256" key="1">
    <source>
        <dbReference type="SAM" id="MobiDB-lite"/>
    </source>
</evidence>
<evidence type="ECO:0000313" key="2">
    <source>
        <dbReference type="EMBL" id="GFR28621.1"/>
    </source>
</evidence>
<accession>A0A8X6HR09</accession>
<reference evidence="2" key="1">
    <citation type="submission" date="2020-07" db="EMBL/GenBank/DDBJ databases">
        <title>Multicomponent nature underlies the extraordinary mechanical properties of spider dragline silk.</title>
        <authorList>
            <person name="Kono N."/>
            <person name="Nakamura H."/>
            <person name="Mori M."/>
            <person name="Yoshida Y."/>
            <person name="Ohtoshi R."/>
            <person name="Malay A.D."/>
            <person name="Moran D.A.P."/>
            <person name="Tomita M."/>
            <person name="Numata K."/>
            <person name="Arakawa K."/>
        </authorList>
    </citation>
    <scope>NUCLEOTIDE SEQUENCE</scope>
</reference>
<name>A0A8X6HR09_TRICU</name>